<dbReference type="PANTHER" id="PTHR46889">
    <property type="entry name" value="TRANSPOSASE INSF FOR INSERTION SEQUENCE IS3B-RELATED"/>
    <property type="match status" value="1"/>
</dbReference>
<protein>
    <submittedName>
        <fullName evidence="2">Putative transposase</fullName>
    </submittedName>
</protein>
<keyword evidence="3" id="KW-1185">Reference proteome</keyword>
<dbReference type="Proteomes" id="UP000199533">
    <property type="component" value="Unassembled WGS sequence"/>
</dbReference>
<sequence>MIQKAHQLPRTRRCELLNMPRSSSYYQPQPVSEEDQALMRLIDRIHLEKPYPGSRRIVDALTAHGYKTDRKRIQRFMRLMGIQAIHPGPKTSKRHPQHKIYPYLLRNLEINRANQVWASDVTYIPMASGFLYLTVIMDWHNRKVLSWRVSNSLHVSFCVDALEEAIYRYGTPNIFNTDQGSQYTSEPFTKVLKNDGINISMDGKGAWRDNVFVERLWHSVKYEEVYLNAYKSTPEARQSLTKYFRFYNENRKHQTLKVTPDQAYYESSKLPKAG</sequence>
<dbReference type="GO" id="GO:0015074">
    <property type="term" value="P:DNA integration"/>
    <property type="evidence" value="ECO:0007669"/>
    <property type="project" value="InterPro"/>
</dbReference>
<dbReference type="Gene3D" id="3.30.420.10">
    <property type="entry name" value="Ribonuclease H-like superfamily/Ribonuclease H"/>
    <property type="match status" value="1"/>
</dbReference>
<evidence type="ECO:0000259" key="1">
    <source>
        <dbReference type="PROSITE" id="PS50994"/>
    </source>
</evidence>
<dbReference type="InterPro" id="IPR025948">
    <property type="entry name" value="HTH-like_dom"/>
</dbReference>
<proteinExistence type="predicted"/>
<dbReference type="Pfam" id="PF00665">
    <property type="entry name" value="rve"/>
    <property type="match status" value="1"/>
</dbReference>
<evidence type="ECO:0000313" key="2">
    <source>
        <dbReference type="EMBL" id="SFK56070.1"/>
    </source>
</evidence>
<dbReference type="PANTHER" id="PTHR46889:SF4">
    <property type="entry name" value="TRANSPOSASE INSO FOR INSERTION SEQUENCE ELEMENT IS911B-RELATED"/>
    <property type="match status" value="1"/>
</dbReference>
<dbReference type="AlphaFoldDB" id="A0A1I4AIR6"/>
<name>A0A1I4AIR6_9PROT</name>
<dbReference type="PROSITE" id="PS50994">
    <property type="entry name" value="INTEGRASE"/>
    <property type="match status" value="1"/>
</dbReference>
<dbReference type="NCBIfam" id="NF033516">
    <property type="entry name" value="transpos_IS3"/>
    <property type="match status" value="1"/>
</dbReference>
<dbReference type="InterPro" id="IPR050900">
    <property type="entry name" value="Transposase_IS3/IS150/IS904"/>
</dbReference>
<dbReference type="InterPro" id="IPR001584">
    <property type="entry name" value="Integrase_cat-core"/>
</dbReference>
<feature type="domain" description="Integrase catalytic" evidence="1">
    <location>
        <begin position="98"/>
        <end position="268"/>
    </location>
</feature>
<accession>A0A1I4AIR6</accession>
<dbReference type="InterPro" id="IPR036397">
    <property type="entry name" value="RNaseH_sf"/>
</dbReference>
<dbReference type="GO" id="GO:0003676">
    <property type="term" value="F:nucleic acid binding"/>
    <property type="evidence" value="ECO:0007669"/>
    <property type="project" value="InterPro"/>
</dbReference>
<dbReference type="InterPro" id="IPR012337">
    <property type="entry name" value="RNaseH-like_sf"/>
</dbReference>
<dbReference type="InterPro" id="IPR048020">
    <property type="entry name" value="Transpos_IS3"/>
</dbReference>
<gene>
    <name evidence="2" type="ORF">SAMN05216302_100943</name>
</gene>
<dbReference type="EMBL" id="FOSP01000009">
    <property type="protein sequence ID" value="SFK56070.1"/>
    <property type="molecule type" value="Genomic_DNA"/>
</dbReference>
<dbReference type="SUPFAM" id="SSF53098">
    <property type="entry name" value="Ribonuclease H-like"/>
    <property type="match status" value="1"/>
</dbReference>
<dbReference type="STRING" id="52441.SAMN05216302_100943"/>
<evidence type="ECO:0000313" key="3">
    <source>
        <dbReference type="Proteomes" id="UP000199533"/>
    </source>
</evidence>
<dbReference type="Pfam" id="PF13276">
    <property type="entry name" value="HTH_21"/>
    <property type="match status" value="1"/>
</dbReference>
<reference evidence="3" key="1">
    <citation type="submission" date="2016-10" db="EMBL/GenBank/DDBJ databases">
        <authorList>
            <person name="Varghese N."/>
            <person name="Submissions S."/>
        </authorList>
    </citation>
    <scope>NUCLEOTIDE SEQUENCE [LARGE SCALE GENOMIC DNA]</scope>
    <source>
        <strain evidence="3">Nm69</strain>
    </source>
</reference>
<organism evidence="2 3">
    <name type="scientific">Nitrosomonas aestuarii</name>
    <dbReference type="NCBI Taxonomy" id="52441"/>
    <lineage>
        <taxon>Bacteria</taxon>
        <taxon>Pseudomonadati</taxon>
        <taxon>Pseudomonadota</taxon>
        <taxon>Betaproteobacteria</taxon>
        <taxon>Nitrosomonadales</taxon>
        <taxon>Nitrosomonadaceae</taxon>
        <taxon>Nitrosomonas</taxon>
    </lineage>
</organism>